<evidence type="ECO:0000313" key="2">
    <source>
        <dbReference type="EMBL" id="KFL28969.1"/>
    </source>
</evidence>
<feature type="region of interest" description="Disordered" evidence="1">
    <location>
        <begin position="42"/>
        <end position="65"/>
    </location>
</feature>
<organism evidence="2 3">
    <name type="scientific">Devosia riboflavina</name>
    <dbReference type="NCBI Taxonomy" id="46914"/>
    <lineage>
        <taxon>Bacteria</taxon>
        <taxon>Pseudomonadati</taxon>
        <taxon>Pseudomonadota</taxon>
        <taxon>Alphaproteobacteria</taxon>
        <taxon>Hyphomicrobiales</taxon>
        <taxon>Devosiaceae</taxon>
        <taxon>Devosia</taxon>
    </lineage>
</organism>
<evidence type="ECO:0000313" key="3">
    <source>
        <dbReference type="Proteomes" id="UP000028981"/>
    </source>
</evidence>
<dbReference type="RefSeq" id="WP_035087201.1">
    <property type="nucleotide sequence ID" value="NZ_JQGC01000033.1"/>
</dbReference>
<comment type="caution">
    <text evidence="2">The sequence shown here is derived from an EMBL/GenBank/DDBJ whole genome shotgun (WGS) entry which is preliminary data.</text>
</comment>
<dbReference type="Proteomes" id="UP000028981">
    <property type="component" value="Unassembled WGS sequence"/>
</dbReference>
<proteinExistence type="predicted"/>
<evidence type="ECO:0000256" key="1">
    <source>
        <dbReference type="SAM" id="MobiDB-lite"/>
    </source>
</evidence>
<keyword evidence="3" id="KW-1185">Reference proteome</keyword>
<reference evidence="2 3" key="1">
    <citation type="submission" date="2014-08" db="EMBL/GenBank/DDBJ databases">
        <authorList>
            <person name="Hassan Y.I."/>
            <person name="Lepp D."/>
            <person name="Zhou T."/>
        </authorList>
    </citation>
    <scope>NUCLEOTIDE SEQUENCE [LARGE SCALE GENOMIC DNA]</scope>
    <source>
        <strain evidence="2 3">IFO13584</strain>
    </source>
</reference>
<gene>
    <name evidence="2" type="ORF">JP75_23490</name>
</gene>
<dbReference type="OrthoDB" id="8383930at2"/>
<protein>
    <submittedName>
        <fullName evidence="2">Uncharacterized protein</fullName>
    </submittedName>
</protein>
<name>A0A087LWG6_9HYPH</name>
<sequence length="65" mass="7331">MSKQVKRNANTGQFVISRRAAIQFNAVEGIQVSVRARKLMTEADAHGESGEQRRARIRAEFSRKS</sequence>
<accession>A0A087LWG6</accession>
<dbReference type="AlphaFoldDB" id="A0A087LWG6"/>
<dbReference type="STRING" id="46914.JP75_23490"/>
<dbReference type="EMBL" id="JQGC01000033">
    <property type="protein sequence ID" value="KFL28969.1"/>
    <property type="molecule type" value="Genomic_DNA"/>
</dbReference>